<sequence>MDEPIEPTAPAPPTADGSPVLRVVRGRPDAVELAALTAVLLARLRALEGQEQQAGAPDKAPRALWGAPARSRPRVGWTAPR</sequence>
<evidence type="ECO:0000313" key="3">
    <source>
        <dbReference type="Proteomes" id="UP001335325"/>
    </source>
</evidence>
<reference evidence="2 3" key="1">
    <citation type="submission" date="2022-10" db="EMBL/GenBank/DDBJ databases">
        <title>The complete genomes of actinobacterial strains from the NBC collection.</title>
        <authorList>
            <person name="Joergensen T.S."/>
            <person name="Alvarez Arevalo M."/>
            <person name="Sterndorff E.B."/>
            <person name="Faurdal D."/>
            <person name="Vuksanovic O."/>
            <person name="Mourched A.-S."/>
            <person name="Charusanti P."/>
            <person name="Shaw S."/>
            <person name="Blin K."/>
            <person name="Weber T."/>
        </authorList>
    </citation>
    <scope>NUCLEOTIDE SEQUENCE [LARGE SCALE GENOMIC DNA]</scope>
    <source>
        <strain evidence="2 3">NBC 01753</strain>
    </source>
</reference>
<proteinExistence type="predicted"/>
<evidence type="ECO:0000313" key="2">
    <source>
        <dbReference type="EMBL" id="WSD06237.1"/>
    </source>
</evidence>
<feature type="region of interest" description="Disordered" evidence="1">
    <location>
        <begin position="49"/>
        <end position="81"/>
    </location>
</feature>
<dbReference type="InterPro" id="IPR032716">
    <property type="entry name" value="ACC_epsilon"/>
</dbReference>
<feature type="region of interest" description="Disordered" evidence="1">
    <location>
        <begin position="1"/>
        <end position="21"/>
    </location>
</feature>
<dbReference type="RefSeq" id="WP_326752392.1">
    <property type="nucleotide sequence ID" value="NZ_CP109134.1"/>
</dbReference>
<dbReference type="Proteomes" id="UP001335325">
    <property type="component" value="Chromosome"/>
</dbReference>
<keyword evidence="3" id="KW-1185">Reference proteome</keyword>
<dbReference type="EMBL" id="CP109134">
    <property type="protein sequence ID" value="WSD06237.1"/>
    <property type="molecule type" value="Genomic_DNA"/>
</dbReference>
<name>A0ABZ1GJA9_9ACTN</name>
<dbReference type="GeneID" id="91543089"/>
<dbReference type="Pfam" id="PF13822">
    <property type="entry name" value="ACC_epsilon"/>
    <property type="match status" value="1"/>
</dbReference>
<protein>
    <submittedName>
        <fullName evidence="2">Acyl-CoA carboxylase subunit epsilon</fullName>
    </submittedName>
</protein>
<gene>
    <name evidence="2" type="ORF">OIE73_10920</name>
</gene>
<organism evidence="2 3">
    <name type="scientific">Streptomyces hirsutus</name>
    <dbReference type="NCBI Taxonomy" id="35620"/>
    <lineage>
        <taxon>Bacteria</taxon>
        <taxon>Bacillati</taxon>
        <taxon>Actinomycetota</taxon>
        <taxon>Actinomycetes</taxon>
        <taxon>Kitasatosporales</taxon>
        <taxon>Streptomycetaceae</taxon>
        <taxon>Streptomyces</taxon>
    </lineage>
</organism>
<evidence type="ECO:0000256" key="1">
    <source>
        <dbReference type="SAM" id="MobiDB-lite"/>
    </source>
</evidence>
<accession>A0ABZ1GJA9</accession>